<reference evidence="1" key="2">
    <citation type="submission" date="2020-09" db="EMBL/GenBank/DDBJ databases">
        <authorList>
            <person name="Sun Q."/>
            <person name="Ohkuma M."/>
        </authorList>
    </citation>
    <scope>NUCLEOTIDE SEQUENCE</scope>
    <source>
        <strain evidence="1">JCM 13919</strain>
    </source>
</reference>
<dbReference type="OrthoDB" id="288014at2"/>
<name>A0A917JYW8_9GAMM</name>
<proteinExistence type="predicted"/>
<dbReference type="Proteomes" id="UP000630149">
    <property type="component" value="Unassembled WGS sequence"/>
</dbReference>
<sequence length="74" mass="8488">MHELTLCKEILNIINQHITGNKERRVKKTLMNNLSPLAKVDQIHSNSLQCTHQKDGFEIAPSDFGMAFMRVSKH</sequence>
<gene>
    <name evidence="1" type="ORF">GCM10007966_20960</name>
</gene>
<dbReference type="EMBL" id="BMOB01000012">
    <property type="protein sequence ID" value="GGI92075.1"/>
    <property type="molecule type" value="Genomic_DNA"/>
</dbReference>
<dbReference type="AlphaFoldDB" id="A0A917JYW8"/>
<keyword evidence="2" id="KW-1185">Reference proteome</keyword>
<organism evidence="1 2">
    <name type="scientific">Legionella impletisoli</name>
    <dbReference type="NCBI Taxonomy" id="343510"/>
    <lineage>
        <taxon>Bacteria</taxon>
        <taxon>Pseudomonadati</taxon>
        <taxon>Pseudomonadota</taxon>
        <taxon>Gammaproteobacteria</taxon>
        <taxon>Legionellales</taxon>
        <taxon>Legionellaceae</taxon>
        <taxon>Legionella</taxon>
    </lineage>
</organism>
<evidence type="ECO:0008006" key="3">
    <source>
        <dbReference type="Google" id="ProtNLM"/>
    </source>
</evidence>
<evidence type="ECO:0000313" key="2">
    <source>
        <dbReference type="Proteomes" id="UP000630149"/>
    </source>
</evidence>
<reference evidence="1" key="1">
    <citation type="journal article" date="2014" name="Int. J. Syst. Evol. Microbiol.">
        <title>Complete genome sequence of Corynebacterium casei LMG S-19264T (=DSM 44701T), isolated from a smear-ripened cheese.</title>
        <authorList>
            <consortium name="US DOE Joint Genome Institute (JGI-PGF)"/>
            <person name="Walter F."/>
            <person name="Albersmeier A."/>
            <person name="Kalinowski J."/>
            <person name="Ruckert C."/>
        </authorList>
    </citation>
    <scope>NUCLEOTIDE SEQUENCE</scope>
    <source>
        <strain evidence="1">JCM 13919</strain>
    </source>
</reference>
<evidence type="ECO:0000313" key="1">
    <source>
        <dbReference type="EMBL" id="GGI92075.1"/>
    </source>
</evidence>
<protein>
    <recommendedName>
        <fullName evidence="3">Hydrogenase maturation nickel metallochaperone HypA</fullName>
    </recommendedName>
</protein>
<accession>A0A917JYW8</accession>
<comment type="caution">
    <text evidence="1">The sequence shown here is derived from an EMBL/GenBank/DDBJ whole genome shotgun (WGS) entry which is preliminary data.</text>
</comment>